<dbReference type="InterPro" id="IPR005580">
    <property type="entry name" value="DbpA/CsdA_RNA-bd_dom"/>
</dbReference>
<dbReference type="FunFam" id="3.30.70.330:FF:000068">
    <property type="entry name" value="ATP-dependent RNA helicase DeaD"/>
    <property type="match status" value="1"/>
</dbReference>
<dbReference type="GO" id="GO:0033592">
    <property type="term" value="F:RNA strand annealing activity"/>
    <property type="evidence" value="ECO:0007669"/>
    <property type="project" value="TreeGrafter"/>
</dbReference>
<dbReference type="PANTHER" id="PTHR47963">
    <property type="entry name" value="DEAD-BOX ATP-DEPENDENT RNA HELICASE 47, MITOCHONDRIAL"/>
    <property type="match status" value="1"/>
</dbReference>
<dbReference type="RefSeq" id="WP_168988424.1">
    <property type="nucleotide sequence ID" value="NZ_CAWPHM010000298.1"/>
</dbReference>
<dbReference type="SUPFAM" id="SSF52540">
    <property type="entry name" value="P-loop containing nucleoside triphosphate hydrolases"/>
    <property type="match status" value="1"/>
</dbReference>
<dbReference type="GO" id="GO:0006401">
    <property type="term" value="P:RNA catabolic process"/>
    <property type="evidence" value="ECO:0007669"/>
    <property type="project" value="UniProtKB-UniRule"/>
</dbReference>
<dbReference type="InterPro" id="IPR014014">
    <property type="entry name" value="RNA_helicase_DEAD_Q_motif"/>
</dbReference>
<dbReference type="GO" id="GO:0003724">
    <property type="term" value="F:RNA helicase activity"/>
    <property type="evidence" value="ECO:0007669"/>
    <property type="project" value="UniProtKB-UniRule"/>
</dbReference>
<dbReference type="PROSITE" id="PS51192">
    <property type="entry name" value="HELICASE_ATP_BIND_1"/>
    <property type="match status" value="1"/>
</dbReference>
<dbReference type="PROSITE" id="PS51195">
    <property type="entry name" value="Q_MOTIF"/>
    <property type="match status" value="1"/>
</dbReference>
<evidence type="ECO:0000256" key="10">
    <source>
        <dbReference type="HAMAP-Rule" id="MF_00964"/>
    </source>
</evidence>
<feature type="short sequence motif" description="Q motif" evidence="11">
    <location>
        <begin position="6"/>
        <end position="34"/>
    </location>
</feature>
<keyword evidence="3 10" id="KW-0547">Nucleotide-binding</keyword>
<dbReference type="CDD" id="cd12499">
    <property type="entry name" value="RRM_EcCsdA_like"/>
    <property type="match status" value="1"/>
</dbReference>
<sequence>MTTTIESFQQLGLADPLLRALAEVGYETPSPIQAACIPPLMEGHDILGEAQTGTGKTAAFALPLLHRIDLSRHNPQVLVLAPTRELAIQVSEAFQRYAHHMPGFHVLPLYGGQSMVVQLRQLKRGAHVIVGTPGRVMDHIERKSLVLEDLSALVLDEADEMLRMGFIDDVEWILEHTPAERQTALFSATMPDPIRRVAHRYLRDPREIKIRAATTTVSTINQRYLQVNGGHKLEALTRILEVEDDLDAAIIFVRTKTATVELADKLEARGYSAAALNGDMTQQLRERVVEQLKRGSLDVVIATDVAARGLDVPRITHVINYDVPYDTEAYVHRIGRTGRAGRTGTAILFITPREIRMLKVIERATRQKITPQPLPSREAVADRRVAQFRQQVEEVIASEDLSFFMDVVAEFENSGSELHEVAAALAFLAQRERPLRMAASHGPDIAVSAGRPERGERPQRDERPARPERSDRFERSERPPRENRPEILERRRDYSEGRLARYRIEVGREHAVTPKDIVGAIANEAGIESRYIGQINLYDDFSVVELPDNLPPEILGVLRKVRVRQQKLDIKPFEGHIAARPAPQKRSPKPDFAPRKPAGKFARDDRPPRKDFKSGKPPKR</sequence>
<keyword evidence="4 10" id="KW-0378">Hydrolase</keyword>
<proteinExistence type="inferred from homology"/>
<dbReference type="PANTHER" id="PTHR47963:SF8">
    <property type="entry name" value="ATP-DEPENDENT RNA HELICASE DEAD"/>
    <property type="match status" value="1"/>
</dbReference>
<evidence type="ECO:0000259" key="15">
    <source>
        <dbReference type="PROSITE" id="PS51195"/>
    </source>
</evidence>
<comment type="function">
    <text evidence="10">DEAD-box RNA helicase involved in various cellular processes at low temperature, including ribosome biogenesis, mRNA degradation and translation initiation.</text>
</comment>
<evidence type="ECO:0000313" key="17">
    <source>
        <dbReference type="Proteomes" id="UP000599523"/>
    </source>
</evidence>
<dbReference type="GO" id="GO:0000027">
    <property type="term" value="P:ribosomal large subunit assembly"/>
    <property type="evidence" value="ECO:0007669"/>
    <property type="project" value="UniProtKB-UniRule"/>
</dbReference>
<keyword evidence="2 10" id="KW-0963">Cytoplasm</keyword>
<feature type="region of interest" description="Disordered" evidence="12">
    <location>
        <begin position="441"/>
        <end position="489"/>
    </location>
</feature>
<dbReference type="InterPro" id="IPR001650">
    <property type="entry name" value="Helicase_C-like"/>
</dbReference>
<keyword evidence="7 10" id="KW-0694">RNA-binding</keyword>
<dbReference type="GO" id="GO:0016787">
    <property type="term" value="F:hydrolase activity"/>
    <property type="evidence" value="ECO:0007669"/>
    <property type="project" value="UniProtKB-KW"/>
</dbReference>
<feature type="domain" description="Helicase C-terminal" evidence="14">
    <location>
        <begin position="241"/>
        <end position="382"/>
    </location>
</feature>
<dbReference type="SMART" id="SM00490">
    <property type="entry name" value="HELICc"/>
    <property type="match status" value="1"/>
</dbReference>
<name>A0A972F8N1_9RHOO</name>
<evidence type="ECO:0000256" key="8">
    <source>
        <dbReference type="ARBA" id="ARBA00023016"/>
    </source>
</evidence>
<dbReference type="Pfam" id="PF00270">
    <property type="entry name" value="DEAD"/>
    <property type="match status" value="1"/>
</dbReference>
<evidence type="ECO:0000256" key="2">
    <source>
        <dbReference type="ARBA" id="ARBA00022490"/>
    </source>
</evidence>
<dbReference type="EC" id="3.6.4.13" evidence="10"/>
<dbReference type="Gene3D" id="3.40.50.300">
    <property type="entry name" value="P-loop containing nucleotide triphosphate hydrolases"/>
    <property type="match status" value="2"/>
</dbReference>
<dbReference type="InterPro" id="IPR028618">
    <property type="entry name" value="DEAD_helicase_DeaD"/>
</dbReference>
<comment type="subcellular location">
    <subcellularLocation>
        <location evidence="1 10">Cytoplasm</location>
    </subcellularLocation>
</comment>
<dbReference type="CDD" id="cd00268">
    <property type="entry name" value="DEADc"/>
    <property type="match status" value="1"/>
</dbReference>
<dbReference type="PROSITE" id="PS00039">
    <property type="entry name" value="DEAD_ATP_HELICASE"/>
    <property type="match status" value="1"/>
</dbReference>
<evidence type="ECO:0000259" key="14">
    <source>
        <dbReference type="PROSITE" id="PS51194"/>
    </source>
</evidence>
<dbReference type="InterPro" id="IPR027417">
    <property type="entry name" value="P-loop_NTPase"/>
</dbReference>
<dbReference type="Pfam" id="PF03880">
    <property type="entry name" value="DbpA"/>
    <property type="match status" value="1"/>
</dbReference>
<evidence type="ECO:0000256" key="11">
    <source>
        <dbReference type="PROSITE-ProRule" id="PRU00552"/>
    </source>
</evidence>
<dbReference type="InterPro" id="IPR050547">
    <property type="entry name" value="DEAD_box_RNA_helicases"/>
</dbReference>
<evidence type="ECO:0000256" key="7">
    <source>
        <dbReference type="ARBA" id="ARBA00022884"/>
    </source>
</evidence>
<feature type="compositionally biased region" description="Basic and acidic residues" evidence="12">
    <location>
        <begin position="601"/>
        <end position="614"/>
    </location>
</feature>
<dbReference type="AlphaFoldDB" id="A0A972F8N1"/>
<gene>
    <name evidence="10" type="primary">deaD</name>
    <name evidence="10" type="synonym">csdA</name>
    <name evidence="16" type="ORF">GPA21_12180</name>
</gene>
<comment type="caution">
    <text evidence="16">The sequence shown here is derived from an EMBL/GenBank/DDBJ whole genome shotgun (WGS) entry which is preliminary data.</text>
</comment>
<dbReference type="GO" id="GO:0005829">
    <property type="term" value="C:cytosol"/>
    <property type="evidence" value="ECO:0007669"/>
    <property type="project" value="TreeGrafter"/>
</dbReference>
<protein>
    <recommendedName>
        <fullName evidence="10">ATP-dependent RNA helicase DeaD</fullName>
        <ecNumber evidence="10">3.6.4.13</ecNumber>
    </recommendedName>
    <alternativeName>
        <fullName evidence="10">Cold-shock DEAD box protein A</fullName>
    </alternativeName>
</protein>
<accession>A0A972F8N1</accession>
<evidence type="ECO:0000256" key="6">
    <source>
        <dbReference type="ARBA" id="ARBA00022840"/>
    </source>
</evidence>
<feature type="domain" description="DEAD-box RNA helicase Q" evidence="15">
    <location>
        <begin position="6"/>
        <end position="34"/>
    </location>
</feature>
<comment type="catalytic activity">
    <reaction evidence="9 10">
        <text>ATP + H2O = ADP + phosphate + H(+)</text>
        <dbReference type="Rhea" id="RHEA:13065"/>
        <dbReference type="ChEBI" id="CHEBI:15377"/>
        <dbReference type="ChEBI" id="CHEBI:15378"/>
        <dbReference type="ChEBI" id="CHEBI:30616"/>
        <dbReference type="ChEBI" id="CHEBI:43474"/>
        <dbReference type="ChEBI" id="CHEBI:456216"/>
        <dbReference type="EC" id="3.6.4.13"/>
    </reaction>
</comment>
<evidence type="ECO:0000313" key="16">
    <source>
        <dbReference type="EMBL" id="NMG03725.1"/>
    </source>
</evidence>
<dbReference type="Pfam" id="PF00271">
    <property type="entry name" value="Helicase_C"/>
    <property type="match status" value="1"/>
</dbReference>
<feature type="domain" description="Helicase ATP-binding" evidence="13">
    <location>
        <begin position="37"/>
        <end position="208"/>
    </location>
</feature>
<dbReference type="InterPro" id="IPR011545">
    <property type="entry name" value="DEAD/DEAH_box_helicase_dom"/>
</dbReference>
<dbReference type="InterPro" id="IPR014001">
    <property type="entry name" value="Helicase_ATP-bd"/>
</dbReference>
<dbReference type="SMART" id="SM00487">
    <property type="entry name" value="DEXDc"/>
    <property type="match status" value="1"/>
</dbReference>
<dbReference type="InterPro" id="IPR034415">
    <property type="entry name" value="CsdA_RRM"/>
</dbReference>
<dbReference type="Proteomes" id="UP000599523">
    <property type="component" value="Unassembled WGS sequence"/>
</dbReference>
<dbReference type="Pfam" id="PF25399">
    <property type="entry name" value="DeaD_dimer"/>
    <property type="match status" value="1"/>
</dbReference>
<dbReference type="CDD" id="cd18787">
    <property type="entry name" value="SF2_C_DEAD"/>
    <property type="match status" value="1"/>
</dbReference>
<dbReference type="InterPro" id="IPR012677">
    <property type="entry name" value="Nucleotide-bd_a/b_plait_sf"/>
</dbReference>
<evidence type="ECO:0000256" key="1">
    <source>
        <dbReference type="ARBA" id="ARBA00004496"/>
    </source>
</evidence>
<dbReference type="InterPro" id="IPR044742">
    <property type="entry name" value="DEAD/DEAH_RhlB"/>
</dbReference>
<evidence type="ECO:0000256" key="12">
    <source>
        <dbReference type="SAM" id="MobiDB-lite"/>
    </source>
</evidence>
<dbReference type="GO" id="GO:0070417">
    <property type="term" value="P:cellular response to cold"/>
    <property type="evidence" value="ECO:0007669"/>
    <property type="project" value="InterPro"/>
</dbReference>
<evidence type="ECO:0000256" key="9">
    <source>
        <dbReference type="ARBA" id="ARBA00047984"/>
    </source>
</evidence>
<dbReference type="EMBL" id="WTVM01000070">
    <property type="protein sequence ID" value="NMG03725.1"/>
    <property type="molecule type" value="Genomic_DNA"/>
</dbReference>
<feature type="compositionally biased region" description="Basic and acidic residues" evidence="12">
    <location>
        <begin position="451"/>
        <end position="489"/>
    </location>
</feature>
<keyword evidence="8 10" id="KW-0346">Stress response</keyword>
<keyword evidence="17" id="KW-1185">Reference proteome</keyword>
<evidence type="ECO:0000256" key="5">
    <source>
        <dbReference type="ARBA" id="ARBA00022806"/>
    </source>
</evidence>
<evidence type="ECO:0000256" key="4">
    <source>
        <dbReference type="ARBA" id="ARBA00022801"/>
    </source>
</evidence>
<dbReference type="InterPro" id="IPR000629">
    <property type="entry name" value="RNA-helicase_DEAD-box_CS"/>
</dbReference>
<dbReference type="HAMAP" id="MF_00964">
    <property type="entry name" value="DEAD_helicase_DeaD"/>
    <property type="match status" value="1"/>
</dbReference>
<organism evidence="16 17">
    <name type="scientific">Azoarcus taiwanensis</name>
    <dbReference type="NCBI Taxonomy" id="666964"/>
    <lineage>
        <taxon>Bacteria</taxon>
        <taxon>Pseudomonadati</taxon>
        <taxon>Pseudomonadota</taxon>
        <taxon>Betaproteobacteria</taxon>
        <taxon>Rhodocyclales</taxon>
        <taxon>Zoogloeaceae</taxon>
        <taxon>Azoarcus</taxon>
    </lineage>
</organism>
<dbReference type="GO" id="GO:0005524">
    <property type="term" value="F:ATP binding"/>
    <property type="evidence" value="ECO:0007669"/>
    <property type="project" value="UniProtKB-UniRule"/>
</dbReference>
<dbReference type="PROSITE" id="PS51194">
    <property type="entry name" value="HELICASE_CTER"/>
    <property type="match status" value="1"/>
</dbReference>
<feature type="region of interest" description="Disordered" evidence="12">
    <location>
        <begin position="574"/>
        <end position="620"/>
    </location>
</feature>
<dbReference type="GO" id="GO:0005840">
    <property type="term" value="C:ribosome"/>
    <property type="evidence" value="ECO:0007669"/>
    <property type="project" value="TreeGrafter"/>
</dbReference>
<dbReference type="FunFam" id="3.40.50.300:FF:000108">
    <property type="entry name" value="ATP-dependent RNA helicase RhlE"/>
    <property type="match status" value="1"/>
</dbReference>
<dbReference type="InterPro" id="IPR057325">
    <property type="entry name" value="DeaD_dimer"/>
</dbReference>
<evidence type="ECO:0000256" key="3">
    <source>
        <dbReference type="ARBA" id="ARBA00022741"/>
    </source>
</evidence>
<comment type="similarity">
    <text evidence="10">Belongs to the DEAD box helicase family. DeaD/CsdA subfamily.</text>
</comment>
<evidence type="ECO:0000259" key="13">
    <source>
        <dbReference type="PROSITE" id="PS51192"/>
    </source>
</evidence>
<keyword evidence="6 10" id="KW-0067">ATP-binding</keyword>
<reference evidence="16" key="1">
    <citation type="submission" date="2019-12" db="EMBL/GenBank/DDBJ databases">
        <title>Comparative genomics gives insights into the taxonomy of the Azoarcus-Aromatoleum group and reveals separate origins of nif in the plant-associated Azoarcus and non-plant-associated Aromatoleum sub-groups.</title>
        <authorList>
            <person name="Lafos M."/>
            <person name="Maluk M."/>
            <person name="Batista M."/>
            <person name="Junghare M."/>
            <person name="Carmona M."/>
            <person name="Faoro H."/>
            <person name="Cruz L.M."/>
            <person name="Battistoni F."/>
            <person name="De Souza E."/>
            <person name="Pedrosa F."/>
            <person name="Chen W.-M."/>
            <person name="Poole P.S."/>
            <person name="Dixon R.A."/>
            <person name="James E.K."/>
        </authorList>
    </citation>
    <scope>NUCLEOTIDE SEQUENCE</scope>
    <source>
        <strain evidence="16">NSC3</strain>
    </source>
</reference>
<keyword evidence="5 10" id="KW-0347">Helicase</keyword>
<dbReference type="Gene3D" id="3.30.70.330">
    <property type="match status" value="1"/>
</dbReference>